<keyword evidence="2" id="KW-1185">Reference proteome</keyword>
<comment type="caution">
    <text evidence="1">The sequence shown here is derived from an EMBL/GenBank/DDBJ whole genome shotgun (WGS) entry which is preliminary data.</text>
</comment>
<gene>
    <name evidence="1" type="ORF">BKA02_001466</name>
</gene>
<reference evidence="1 2" key="1">
    <citation type="submission" date="2020-07" db="EMBL/GenBank/DDBJ databases">
        <title>Sequencing the genomes of 1000 actinobacteria strains.</title>
        <authorList>
            <person name="Klenk H.-P."/>
        </authorList>
    </citation>
    <scope>NUCLEOTIDE SEQUENCE [LARGE SCALE GENOMIC DNA]</scope>
    <source>
        <strain evidence="1 2">DSM 22185</strain>
    </source>
</reference>
<dbReference type="EMBL" id="JACCBH010000001">
    <property type="protein sequence ID" value="NYD54411.1"/>
    <property type="molecule type" value="Genomic_DNA"/>
</dbReference>
<protein>
    <submittedName>
        <fullName evidence="1">Uncharacterized protein</fullName>
    </submittedName>
</protein>
<evidence type="ECO:0000313" key="1">
    <source>
        <dbReference type="EMBL" id="NYD54411.1"/>
    </source>
</evidence>
<proteinExistence type="predicted"/>
<dbReference type="AlphaFoldDB" id="A0A7Y9JMV0"/>
<dbReference type="Proteomes" id="UP000552045">
    <property type="component" value="Unassembled WGS sequence"/>
</dbReference>
<sequence length="40" mass="4198">MHLYVPNRAATSASIPAPIPAYVYIHGETVGLVTTATTGR</sequence>
<accession>A0A7Y9JMV0</accession>
<name>A0A7Y9JMV0_9MICO</name>
<evidence type="ECO:0000313" key="2">
    <source>
        <dbReference type="Proteomes" id="UP000552045"/>
    </source>
</evidence>
<organism evidence="1 2">
    <name type="scientific">Microbacterium pseudoresistens</name>
    <dbReference type="NCBI Taxonomy" id="640634"/>
    <lineage>
        <taxon>Bacteria</taxon>
        <taxon>Bacillati</taxon>
        <taxon>Actinomycetota</taxon>
        <taxon>Actinomycetes</taxon>
        <taxon>Micrococcales</taxon>
        <taxon>Microbacteriaceae</taxon>
        <taxon>Microbacterium</taxon>
    </lineage>
</organism>